<dbReference type="EMBL" id="GEBQ01010813">
    <property type="protein sequence ID" value="JAT29164.1"/>
    <property type="molecule type" value="Transcribed_RNA"/>
</dbReference>
<evidence type="ECO:0000256" key="1">
    <source>
        <dbReference type="PROSITE-ProRule" id="PRU00042"/>
    </source>
</evidence>
<name>A0A1B6LZV3_9HEMI</name>
<evidence type="ECO:0000313" key="3">
    <source>
        <dbReference type="EMBL" id="JAT29164.1"/>
    </source>
</evidence>
<protein>
    <recommendedName>
        <fullName evidence="2">C2H2-type domain-containing protein</fullName>
    </recommendedName>
</protein>
<reference evidence="3" key="1">
    <citation type="submission" date="2015-11" db="EMBL/GenBank/DDBJ databases">
        <title>De novo transcriptome assembly of four potential Pierce s Disease insect vectors from Arizona vineyards.</title>
        <authorList>
            <person name="Tassone E.E."/>
        </authorList>
    </citation>
    <scope>NUCLEOTIDE SEQUENCE</scope>
</reference>
<organism evidence="3">
    <name type="scientific">Graphocephala atropunctata</name>
    <dbReference type="NCBI Taxonomy" id="36148"/>
    <lineage>
        <taxon>Eukaryota</taxon>
        <taxon>Metazoa</taxon>
        <taxon>Ecdysozoa</taxon>
        <taxon>Arthropoda</taxon>
        <taxon>Hexapoda</taxon>
        <taxon>Insecta</taxon>
        <taxon>Pterygota</taxon>
        <taxon>Neoptera</taxon>
        <taxon>Paraneoptera</taxon>
        <taxon>Hemiptera</taxon>
        <taxon>Auchenorrhyncha</taxon>
        <taxon>Membracoidea</taxon>
        <taxon>Cicadellidae</taxon>
        <taxon>Cicadellinae</taxon>
        <taxon>Cicadellini</taxon>
        <taxon>Graphocephala</taxon>
    </lineage>
</organism>
<proteinExistence type="predicted"/>
<dbReference type="InterPro" id="IPR013087">
    <property type="entry name" value="Znf_C2H2_type"/>
</dbReference>
<gene>
    <name evidence="3" type="ORF">g.4448</name>
</gene>
<dbReference type="Pfam" id="PF00096">
    <property type="entry name" value="zf-C2H2"/>
    <property type="match status" value="2"/>
</dbReference>
<dbReference type="SMART" id="SM00355">
    <property type="entry name" value="ZnF_C2H2"/>
    <property type="match status" value="2"/>
</dbReference>
<keyword evidence="1" id="KW-0863">Zinc-finger</keyword>
<keyword evidence="1" id="KW-0862">Zinc</keyword>
<feature type="domain" description="C2H2-type" evidence="2">
    <location>
        <begin position="37"/>
        <end position="64"/>
    </location>
</feature>
<dbReference type="GO" id="GO:0008270">
    <property type="term" value="F:zinc ion binding"/>
    <property type="evidence" value="ECO:0007669"/>
    <property type="project" value="UniProtKB-KW"/>
</dbReference>
<dbReference type="PROSITE" id="PS50157">
    <property type="entry name" value="ZINC_FINGER_C2H2_2"/>
    <property type="match status" value="1"/>
</dbReference>
<feature type="non-terminal residue" evidence="3">
    <location>
        <position position="1"/>
    </location>
</feature>
<keyword evidence="1" id="KW-0479">Metal-binding</keyword>
<dbReference type="InterPro" id="IPR036236">
    <property type="entry name" value="Znf_C2H2_sf"/>
</dbReference>
<dbReference type="SUPFAM" id="SSF57667">
    <property type="entry name" value="beta-beta-alpha zinc fingers"/>
    <property type="match status" value="1"/>
</dbReference>
<sequence>EAVSAHRDSQGLSLDCFRLQGLLEPWKSLRSQKEGMFECEKCKKRYIQKQTLNRHVQYECGKQPRFQCPWCNHRAKQKANLLTHLRNRHPTQLSEVLQYNGDLSGFFSKVT</sequence>
<dbReference type="AlphaFoldDB" id="A0A1B6LZV3"/>
<dbReference type="Gene3D" id="3.30.160.60">
    <property type="entry name" value="Classic Zinc Finger"/>
    <property type="match status" value="2"/>
</dbReference>
<evidence type="ECO:0000259" key="2">
    <source>
        <dbReference type="PROSITE" id="PS50157"/>
    </source>
</evidence>
<accession>A0A1B6LZV3</accession>